<keyword evidence="3" id="KW-1185">Reference proteome</keyword>
<proteinExistence type="predicted"/>
<evidence type="ECO:0000313" key="3">
    <source>
        <dbReference type="Proteomes" id="UP000635477"/>
    </source>
</evidence>
<dbReference type="Proteomes" id="UP000635477">
    <property type="component" value="Unassembled WGS sequence"/>
</dbReference>
<dbReference type="EMBL" id="JABEYC010000621">
    <property type="protein sequence ID" value="KAF4975634.1"/>
    <property type="molecule type" value="Genomic_DNA"/>
</dbReference>
<dbReference type="PANTHER" id="PTHR33112">
    <property type="entry name" value="DOMAIN PROTEIN, PUTATIVE-RELATED"/>
    <property type="match status" value="1"/>
</dbReference>
<reference evidence="2" key="1">
    <citation type="journal article" date="2020" name="BMC Genomics">
        <title>Correction to: Identification and distribution of gene clusters required for synthesis of sphingolipid metabolism inhibitors in diverse species of the filamentous fungus Fusarium.</title>
        <authorList>
            <person name="Kim H.S."/>
            <person name="Lohmar J.M."/>
            <person name="Busman M."/>
            <person name="Brown D.W."/>
            <person name="Naumann T.A."/>
            <person name="Divon H.H."/>
            <person name="Lysoe E."/>
            <person name="Uhlig S."/>
            <person name="Proctor R.H."/>
        </authorList>
    </citation>
    <scope>NUCLEOTIDE SEQUENCE</scope>
    <source>
        <strain evidence="2">NRRL 22465</strain>
    </source>
</reference>
<name>A0A8H4UGA8_9HYPO</name>
<dbReference type="Pfam" id="PF06985">
    <property type="entry name" value="HET"/>
    <property type="match status" value="1"/>
</dbReference>
<dbReference type="InterPro" id="IPR010730">
    <property type="entry name" value="HET"/>
</dbReference>
<gene>
    <name evidence="2" type="ORF">FZEAL_7625</name>
</gene>
<sequence length="451" mass="51386">MEIQLSHMDEIYRLASVTIVANSRCSFLPGVTQKLKCAVSPVRVGKHNLAAAAFKFQDMRHKIRWSPWSQRAWTYQEGLFSRRRLYFTEAGAYYECGRMASGEPGFDVTQPRWILTEEDKAPWLLPTGSLERDKKLLGCLETYSKRDLTFGHDRLNAALGILHAFEVHGKLPLINLINGFLCGMMFHSDNNGSDRCNVLPSWSWTDWTGSVFFSDTDGYIGQVDHKFAVHVTSELKDGTLLPWDSAENTKRLRATPLSVLSKFIHIEAYTIQIRMQELGFNESHAVENPFQPYIINFCTKEVEKAQDKMFPDIELRWKILDIPGRGQIYVEADLQRYPTQFSTGTPSNEHEGSGDYMRPGIVFPLTESGDKLAIILVEPVDDTGTRERFGIIKLEPNATEEEQDEDDDYIDWLDGLGADEKSKELGLPTWEDFLSFIHATGQAERRCIRLG</sequence>
<reference evidence="2" key="2">
    <citation type="submission" date="2020-05" db="EMBL/GenBank/DDBJ databases">
        <authorList>
            <person name="Kim H.-S."/>
            <person name="Proctor R.H."/>
            <person name="Brown D.W."/>
        </authorList>
    </citation>
    <scope>NUCLEOTIDE SEQUENCE</scope>
    <source>
        <strain evidence="2">NRRL 22465</strain>
    </source>
</reference>
<dbReference type="OrthoDB" id="5428863at2759"/>
<feature type="domain" description="Heterokaryon incompatibility" evidence="1">
    <location>
        <begin position="2"/>
        <end position="77"/>
    </location>
</feature>
<evidence type="ECO:0000313" key="2">
    <source>
        <dbReference type="EMBL" id="KAF4975634.1"/>
    </source>
</evidence>
<organism evidence="2 3">
    <name type="scientific">Fusarium zealandicum</name>
    <dbReference type="NCBI Taxonomy" id="1053134"/>
    <lineage>
        <taxon>Eukaryota</taxon>
        <taxon>Fungi</taxon>
        <taxon>Dikarya</taxon>
        <taxon>Ascomycota</taxon>
        <taxon>Pezizomycotina</taxon>
        <taxon>Sordariomycetes</taxon>
        <taxon>Hypocreomycetidae</taxon>
        <taxon>Hypocreales</taxon>
        <taxon>Nectriaceae</taxon>
        <taxon>Fusarium</taxon>
        <taxon>Fusarium staphyleae species complex</taxon>
    </lineage>
</organism>
<dbReference type="AlphaFoldDB" id="A0A8H4UGA8"/>
<evidence type="ECO:0000259" key="1">
    <source>
        <dbReference type="Pfam" id="PF06985"/>
    </source>
</evidence>
<dbReference type="PANTHER" id="PTHR33112:SF1">
    <property type="entry name" value="HETEROKARYON INCOMPATIBILITY DOMAIN-CONTAINING PROTEIN"/>
    <property type="match status" value="1"/>
</dbReference>
<comment type="caution">
    <text evidence="2">The sequence shown here is derived from an EMBL/GenBank/DDBJ whole genome shotgun (WGS) entry which is preliminary data.</text>
</comment>
<accession>A0A8H4UGA8</accession>
<protein>
    <recommendedName>
        <fullName evidence="1">Heterokaryon incompatibility domain-containing protein</fullName>
    </recommendedName>
</protein>